<evidence type="ECO:0000313" key="2">
    <source>
        <dbReference type="Proteomes" id="UP000014803"/>
    </source>
</evidence>
<gene>
    <name evidence="1" type="ORF">SCE1572_25230</name>
</gene>
<dbReference type="HOGENOM" id="CLU_190762_0_0_7"/>
<dbReference type="KEGG" id="scu:SCE1572_25230"/>
<sequence length="87" mass="8928">MVASEERRSSTWAPWLGCVPWLQTVTDASKMAKGVALGGALTADTMRSGWSPTPIAPPAEALFASMSSGTQLSGSTIAPSVYVPSGT</sequence>
<evidence type="ECO:0000313" key="1">
    <source>
        <dbReference type="EMBL" id="AGP37502.1"/>
    </source>
</evidence>
<dbReference type="Proteomes" id="UP000014803">
    <property type="component" value="Chromosome"/>
</dbReference>
<proteinExistence type="predicted"/>
<dbReference type="RefSeq" id="WP_020736966.1">
    <property type="nucleotide sequence ID" value="NC_021658.1"/>
</dbReference>
<dbReference type="AlphaFoldDB" id="S4XWC8"/>
<protein>
    <submittedName>
        <fullName evidence="1">Uncharacterized protein</fullName>
    </submittedName>
</protein>
<dbReference type="EMBL" id="CP003969">
    <property type="protein sequence ID" value="AGP37502.1"/>
    <property type="molecule type" value="Genomic_DNA"/>
</dbReference>
<dbReference type="STRING" id="1254432.SCE1572_25230"/>
<accession>S4XWC8</accession>
<name>S4XWC8_SORCE</name>
<organism evidence="1 2">
    <name type="scientific">Sorangium cellulosum So0157-2</name>
    <dbReference type="NCBI Taxonomy" id="1254432"/>
    <lineage>
        <taxon>Bacteria</taxon>
        <taxon>Pseudomonadati</taxon>
        <taxon>Myxococcota</taxon>
        <taxon>Polyangia</taxon>
        <taxon>Polyangiales</taxon>
        <taxon>Polyangiaceae</taxon>
        <taxon>Sorangium</taxon>
    </lineage>
</organism>
<reference evidence="1 2" key="1">
    <citation type="journal article" date="2013" name="Sci. Rep.">
        <title>Extraordinary expansion of a Sorangium cellulosum genome from an alkaline milieu.</title>
        <authorList>
            <person name="Han K."/>
            <person name="Li Z.F."/>
            <person name="Peng R."/>
            <person name="Zhu L.P."/>
            <person name="Zhou T."/>
            <person name="Wang L.G."/>
            <person name="Li S.G."/>
            <person name="Zhang X.B."/>
            <person name="Hu W."/>
            <person name="Wu Z.H."/>
            <person name="Qin N."/>
            <person name="Li Y.Z."/>
        </authorList>
    </citation>
    <scope>NUCLEOTIDE SEQUENCE [LARGE SCALE GENOMIC DNA]</scope>
    <source>
        <strain evidence="1 2">So0157-2</strain>
    </source>
</reference>